<dbReference type="EMBL" id="LKTR01000012">
    <property type="protein sequence ID" value="PKD19813.1"/>
    <property type="molecule type" value="Genomic_DNA"/>
</dbReference>
<evidence type="ECO:0000313" key="1">
    <source>
        <dbReference type="EMBL" id="PKD19813.1"/>
    </source>
</evidence>
<reference evidence="1 2" key="1">
    <citation type="submission" date="2015-10" db="EMBL/GenBank/DDBJ databases">
        <title>Draft genome sequence of Salegentibacter salinarum KCTC 12975.</title>
        <authorList>
            <person name="Lin W."/>
            <person name="Zheng Q."/>
        </authorList>
    </citation>
    <scope>NUCLEOTIDE SEQUENCE [LARGE SCALE GENOMIC DNA]</scope>
    <source>
        <strain evidence="1 2">KCTC 12974</strain>
    </source>
</reference>
<sequence>MFKTNQLKILMMNELFEEDNIKLNLPVKINYRVLEDVLQKKLVGEQIGMEDSNGTVKNYVEVLDANLGKSQQPNFDLTLNLKLKTLTTLFKNKEVNLLMHISLGFDEVDQVIDVKDYELVGQSKNWFMDNSLETLANTLIYKKIKNKMRLDLKPHIKEQLVKVNEKLGEEMEAAPGVFLSGNVNILKVAEIIPGDTLLLILLEISAYGFVDIKEIKL</sequence>
<organism evidence="1 2">
    <name type="scientific">Salegentibacter salarius</name>
    <dbReference type="NCBI Taxonomy" id="435906"/>
    <lineage>
        <taxon>Bacteria</taxon>
        <taxon>Pseudomonadati</taxon>
        <taxon>Bacteroidota</taxon>
        <taxon>Flavobacteriia</taxon>
        <taxon>Flavobacteriales</taxon>
        <taxon>Flavobacteriaceae</taxon>
        <taxon>Salegentibacter</taxon>
    </lineage>
</organism>
<dbReference type="Pfam" id="PF14356">
    <property type="entry name" value="DUF4403"/>
    <property type="match status" value="1"/>
</dbReference>
<evidence type="ECO:0000313" key="2">
    <source>
        <dbReference type="Proteomes" id="UP000232533"/>
    </source>
</evidence>
<dbReference type="Proteomes" id="UP000232533">
    <property type="component" value="Unassembled WGS sequence"/>
</dbReference>
<dbReference type="InterPro" id="IPR025515">
    <property type="entry name" value="DUF4403"/>
</dbReference>
<dbReference type="AlphaFoldDB" id="A0A2N0TYI5"/>
<gene>
    <name evidence="1" type="ORF">APR40_01635</name>
</gene>
<name>A0A2N0TYI5_9FLAO</name>
<protein>
    <recommendedName>
        <fullName evidence="3">DUF4403 domain-containing protein</fullName>
    </recommendedName>
</protein>
<accession>A0A2N0TYI5</accession>
<proteinExistence type="predicted"/>
<comment type="caution">
    <text evidence="1">The sequence shown here is derived from an EMBL/GenBank/DDBJ whole genome shotgun (WGS) entry which is preliminary data.</text>
</comment>
<evidence type="ECO:0008006" key="3">
    <source>
        <dbReference type="Google" id="ProtNLM"/>
    </source>
</evidence>